<feature type="compositionally biased region" description="Basic residues" evidence="1">
    <location>
        <begin position="108"/>
        <end position="127"/>
    </location>
</feature>
<accession>A0A9W8LT60</accession>
<organism evidence="2 3">
    <name type="scientific">Coemansia guatemalensis</name>
    <dbReference type="NCBI Taxonomy" id="2761395"/>
    <lineage>
        <taxon>Eukaryota</taxon>
        <taxon>Fungi</taxon>
        <taxon>Fungi incertae sedis</taxon>
        <taxon>Zoopagomycota</taxon>
        <taxon>Kickxellomycotina</taxon>
        <taxon>Kickxellomycetes</taxon>
        <taxon>Kickxellales</taxon>
        <taxon>Kickxellaceae</taxon>
        <taxon>Coemansia</taxon>
    </lineage>
</organism>
<evidence type="ECO:0000256" key="1">
    <source>
        <dbReference type="SAM" id="MobiDB-lite"/>
    </source>
</evidence>
<proteinExistence type="predicted"/>
<evidence type="ECO:0000313" key="3">
    <source>
        <dbReference type="Proteomes" id="UP001140094"/>
    </source>
</evidence>
<name>A0A9W8LT60_9FUNG</name>
<evidence type="ECO:0000313" key="2">
    <source>
        <dbReference type="EMBL" id="KAJ2803450.1"/>
    </source>
</evidence>
<feature type="region of interest" description="Disordered" evidence="1">
    <location>
        <begin position="75"/>
        <end position="148"/>
    </location>
</feature>
<feature type="compositionally biased region" description="Basic and acidic residues" evidence="1">
    <location>
        <begin position="139"/>
        <end position="148"/>
    </location>
</feature>
<dbReference type="Proteomes" id="UP001140094">
    <property type="component" value="Unassembled WGS sequence"/>
</dbReference>
<protein>
    <submittedName>
        <fullName evidence="2">Uncharacterized protein</fullName>
    </submittedName>
</protein>
<sequence length="148" mass="15640">MITSSSDADSFDGKYASDDDANSFFELSPCLSNHISVSNGGNMLGFVSMDNSSQLSIASGSRTLAKVNRAISKTRMLHHGYKQKTPASNSADIPASSSTTSLISKSSGRAKRAVSKLIHLPRRAGRARKSEAAEPDSEPASRRSDGSC</sequence>
<reference evidence="2" key="1">
    <citation type="submission" date="2022-07" db="EMBL/GenBank/DDBJ databases">
        <title>Phylogenomic reconstructions and comparative analyses of Kickxellomycotina fungi.</title>
        <authorList>
            <person name="Reynolds N.K."/>
            <person name="Stajich J.E."/>
            <person name="Barry K."/>
            <person name="Grigoriev I.V."/>
            <person name="Crous P."/>
            <person name="Smith M.E."/>
        </authorList>
    </citation>
    <scope>NUCLEOTIDE SEQUENCE</scope>
    <source>
        <strain evidence="2">NRRL 1565</strain>
    </source>
</reference>
<keyword evidence="3" id="KW-1185">Reference proteome</keyword>
<gene>
    <name evidence="2" type="ORF">H4R20_002889</name>
</gene>
<comment type="caution">
    <text evidence="2">The sequence shown here is derived from an EMBL/GenBank/DDBJ whole genome shotgun (WGS) entry which is preliminary data.</text>
</comment>
<dbReference type="OrthoDB" id="10573608at2759"/>
<dbReference type="EMBL" id="JANBUO010000524">
    <property type="protein sequence ID" value="KAJ2803450.1"/>
    <property type="molecule type" value="Genomic_DNA"/>
</dbReference>
<dbReference type="AlphaFoldDB" id="A0A9W8LT60"/>
<feature type="compositionally biased region" description="Low complexity" evidence="1">
    <location>
        <begin position="96"/>
        <end position="107"/>
    </location>
</feature>